<comment type="caution">
    <text evidence="1">The sequence shown here is derived from an EMBL/GenBank/DDBJ whole genome shotgun (WGS) entry which is preliminary data.</text>
</comment>
<gene>
    <name evidence="1" type="ORF">EHQ53_14030</name>
</gene>
<accession>A0ABY2MDF7</accession>
<reference evidence="2" key="1">
    <citation type="journal article" date="2019" name="PLoS Negl. Trop. Dis.">
        <title>Revisiting the worldwide diversity of Leptospira species in the environment.</title>
        <authorList>
            <person name="Vincent A.T."/>
            <person name="Schiettekatte O."/>
            <person name="Bourhy P."/>
            <person name="Veyrier F.J."/>
            <person name="Picardeau M."/>
        </authorList>
    </citation>
    <scope>NUCLEOTIDE SEQUENCE [LARGE SCALE GENOMIC DNA]</scope>
    <source>
        <strain evidence="2">201702690</strain>
    </source>
</reference>
<protein>
    <submittedName>
        <fullName evidence="1">Uncharacterized protein</fullName>
    </submittedName>
</protein>
<dbReference type="EMBL" id="RQGC01000009">
    <property type="protein sequence ID" value="TGL39636.1"/>
    <property type="molecule type" value="Genomic_DNA"/>
</dbReference>
<sequence length="148" mass="16662">MSILNSEMNQALREVSKMLSCYGTACLLYDGDESSIERDDYGNIISYGQGSTELNCQFIPNPTDKQLEKAGIRETCDGIIYLATFDCNAAGYSYEDEFNPDKTPLYKAIDAIRQIVQFQGTVYKITSRNRVSQFGSKFLYITLGVIRN</sequence>
<keyword evidence="2" id="KW-1185">Reference proteome</keyword>
<dbReference type="Proteomes" id="UP000297273">
    <property type="component" value="Unassembled WGS sequence"/>
</dbReference>
<proteinExistence type="predicted"/>
<dbReference type="RefSeq" id="WP_135646411.1">
    <property type="nucleotide sequence ID" value="NZ_RQGC01000009.1"/>
</dbReference>
<organism evidence="1 2">
    <name type="scientific">Leptospira langatensis</name>
    <dbReference type="NCBI Taxonomy" id="2484983"/>
    <lineage>
        <taxon>Bacteria</taxon>
        <taxon>Pseudomonadati</taxon>
        <taxon>Spirochaetota</taxon>
        <taxon>Spirochaetia</taxon>
        <taxon>Leptospirales</taxon>
        <taxon>Leptospiraceae</taxon>
        <taxon>Leptospira</taxon>
    </lineage>
</organism>
<name>A0ABY2MDF7_9LEPT</name>
<evidence type="ECO:0000313" key="1">
    <source>
        <dbReference type="EMBL" id="TGL39636.1"/>
    </source>
</evidence>
<evidence type="ECO:0000313" key="2">
    <source>
        <dbReference type="Proteomes" id="UP000297273"/>
    </source>
</evidence>